<proteinExistence type="inferred from homology"/>
<dbReference type="EMBL" id="UHIV01000004">
    <property type="protein sequence ID" value="SUP59261.1"/>
    <property type="molecule type" value="Genomic_DNA"/>
</dbReference>
<evidence type="ECO:0000256" key="3">
    <source>
        <dbReference type="ARBA" id="ARBA00022112"/>
    </source>
</evidence>
<dbReference type="AlphaFoldDB" id="A0A380P216"/>
<dbReference type="InterPro" id="IPR036069">
    <property type="entry name" value="DUF34/NIF3_sf"/>
</dbReference>
<name>A0A380P216_WEIVI</name>
<comment type="similarity">
    <text evidence="1">Belongs to the GTP cyclohydrolase I type 2/NIF3 family.</text>
</comment>
<dbReference type="GO" id="GO:0046872">
    <property type="term" value="F:metal ion binding"/>
    <property type="evidence" value="ECO:0007669"/>
    <property type="project" value="UniProtKB-KW"/>
</dbReference>
<dbReference type="SUPFAM" id="SSF102705">
    <property type="entry name" value="NIF3 (NGG1p interacting factor 3)-like"/>
    <property type="match status" value="1"/>
</dbReference>
<organism evidence="5 6">
    <name type="scientific">Weissella viridescens</name>
    <name type="common">Lactobacillus viridescens</name>
    <dbReference type="NCBI Taxonomy" id="1629"/>
    <lineage>
        <taxon>Bacteria</taxon>
        <taxon>Bacillati</taxon>
        <taxon>Bacillota</taxon>
        <taxon>Bacilli</taxon>
        <taxon>Lactobacillales</taxon>
        <taxon>Lactobacillaceae</taxon>
        <taxon>Weissella</taxon>
    </lineage>
</organism>
<sequence>MQAQAQGADAFVTADVYYHTGHDMLAHHLVAIDPDHHMEANAKPRMATLVKKWQNSNGWQLTDVFHQKPILILILIFRKR</sequence>
<dbReference type="Proteomes" id="UP000254621">
    <property type="component" value="Unassembled WGS sequence"/>
</dbReference>
<evidence type="ECO:0000256" key="2">
    <source>
        <dbReference type="ARBA" id="ARBA00011643"/>
    </source>
</evidence>
<evidence type="ECO:0000256" key="4">
    <source>
        <dbReference type="PIRSR" id="PIRSR602678-1"/>
    </source>
</evidence>
<dbReference type="InterPro" id="IPR002678">
    <property type="entry name" value="DUF34/NIF3"/>
</dbReference>
<protein>
    <recommendedName>
        <fullName evidence="3">GTP cyclohydrolase 1 type 2 homolog</fullName>
    </recommendedName>
</protein>
<reference evidence="5 6" key="1">
    <citation type="submission" date="2018-06" db="EMBL/GenBank/DDBJ databases">
        <authorList>
            <consortium name="Pathogen Informatics"/>
            <person name="Doyle S."/>
        </authorList>
    </citation>
    <scope>NUCLEOTIDE SEQUENCE [LARGE SCALE GENOMIC DNA]</scope>
    <source>
        <strain evidence="5 6">NCTC13645</strain>
    </source>
</reference>
<evidence type="ECO:0000313" key="5">
    <source>
        <dbReference type="EMBL" id="SUP59261.1"/>
    </source>
</evidence>
<dbReference type="Pfam" id="PF01784">
    <property type="entry name" value="DUF34_NIF3"/>
    <property type="match status" value="1"/>
</dbReference>
<feature type="binding site" evidence="4">
    <location>
        <position position="36"/>
    </location>
    <ligand>
        <name>a divalent metal cation</name>
        <dbReference type="ChEBI" id="CHEBI:60240"/>
        <label>1</label>
    </ligand>
</feature>
<gene>
    <name evidence="5" type="ORF">NCTC13645_01515</name>
</gene>
<keyword evidence="4" id="KW-0479">Metal-binding</keyword>
<evidence type="ECO:0000313" key="6">
    <source>
        <dbReference type="Proteomes" id="UP000254621"/>
    </source>
</evidence>
<feature type="binding site" evidence="4">
    <location>
        <position position="39"/>
    </location>
    <ligand>
        <name>a divalent metal cation</name>
        <dbReference type="ChEBI" id="CHEBI:60240"/>
        <label>1</label>
    </ligand>
</feature>
<accession>A0A380P216</accession>
<comment type="subunit">
    <text evidence="2">Homohexamer.</text>
</comment>
<evidence type="ECO:0000256" key="1">
    <source>
        <dbReference type="ARBA" id="ARBA00006964"/>
    </source>
</evidence>